<gene>
    <name evidence="8" type="ORF">ACFP3H_23785</name>
</gene>
<dbReference type="Gene3D" id="1.10.150.130">
    <property type="match status" value="1"/>
</dbReference>
<protein>
    <submittedName>
        <fullName evidence="8">Tyrosine-type recombinase/integrase</fullName>
    </submittedName>
</protein>
<dbReference type="PANTHER" id="PTHR30349">
    <property type="entry name" value="PHAGE INTEGRASE-RELATED"/>
    <property type="match status" value="1"/>
</dbReference>
<dbReference type="RefSeq" id="WP_378609285.1">
    <property type="nucleotide sequence ID" value="NZ_JBHSQN010000015.1"/>
</dbReference>
<feature type="compositionally biased region" description="Polar residues" evidence="5">
    <location>
        <begin position="290"/>
        <end position="301"/>
    </location>
</feature>
<feature type="domain" description="Tyr recombinase" evidence="6">
    <location>
        <begin position="211"/>
        <end position="455"/>
    </location>
</feature>
<reference evidence="9" key="1">
    <citation type="journal article" date="2019" name="Int. J. Syst. Evol. Microbiol.">
        <title>The Global Catalogue of Microorganisms (GCM) 10K type strain sequencing project: providing services to taxonomists for standard genome sequencing and annotation.</title>
        <authorList>
            <consortium name="The Broad Institute Genomics Platform"/>
            <consortium name="The Broad Institute Genome Sequencing Center for Infectious Disease"/>
            <person name="Wu L."/>
            <person name="Ma J."/>
        </authorList>
    </citation>
    <scope>NUCLEOTIDE SEQUENCE [LARGE SCALE GENOMIC DNA]</scope>
    <source>
        <strain evidence="9">CCUG 36956</strain>
    </source>
</reference>
<evidence type="ECO:0000256" key="3">
    <source>
        <dbReference type="ARBA" id="ARBA00023172"/>
    </source>
</evidence>
<evidence type="ECO:0000256" key="1">
    <source>
        <dbReference type="ARBA" id="ARBA00008857"/>
    </source>
</evidence>
<sequence length="486" mass="53972">MAYIRSYDTTTRRNGKPVKRYEVVWREPVRDEFGLPIPVDPARPEGKKKTRASQESYATRDEAEARRDELNAARHTSGTTALADARKAGDLPFGYYARAWLDSLQVKVSQGRLKQRTLDDYEKYLQRYALKTFSGKGIASIKPRHCEEFLAVLVRQESRQGETLAPATVKHAWGVFGRVLKYAVRHDAIPSNPADRVDFETNRATGDHDDFEPNPLTAEQVAQVSTAIAGTGQLPAYPVYALMVDFLAYTGLRASENTGLEVQDLEFRTAPGAPIRCVVHVRRTKDRKQTPQGRQWVTSTPKSKRSKRPVALPLWLAARMHAYLFGDDVVHPRSAEPTAPLWPSRQNCGGLRLAGQRYAVPFDWSQPMAMGTFYDTIFKPALLAVGLPASAPATETSPPTRGVRLHDLRHTFAVMQLMAGTHFMQVSKWLGHSTFTLTLNTYGDWIPEEDGGAANLLPEPPAPAVTAAPAVEVPSNVVQLFGRRSG</sequence>
<comment type="caution">
    <text evidence="8">The sequence shown here is derived from an EMBL/GenBank/DDBJ whole genome shotgun (WGS) entry which is preliminary data.</text>
</comment>
<dbReference type="InterPro" id="IPR013762">
    <property type="entry name" value="Integrase-like_cat_sf"/>
</dbReference>
<dbReference type="InterPro" id="IPR044068">
    <property type="entry name" value="CB"/>
</dbReference>
<dbReference type="PANTHER" id="PTHR30349:SF64">
    <property type="entry name" value="PROPHAGE INTEGRASE INTD-RELATED"/>
    <property type="match status" value="1"/>
</dbReference>
<dbReference type="PROSITE" id="PS51900">
    <property type="entry name" value="CB"/>
    <property type="match status" value="1"/>
</dbReference>
<comment type="similarity">
    <text evidence="1">Belongs to the 'phage' integrase family.</text>
</comment>
<keyword evidence="3" id="KW-0233">DNA recombination</keyword>
<feature type="region of interest" description="Disordered" evidence="5">
    <location>
        <begin position="284"/>
        <end position="303"/>
    </location>
</feature>
<evidence type="ECO:0000259" key="7">
    <source>
        <dbReference type="PROSITE" id="PS51900"/>
    </source>
</evidence>
<evidence type="ECO:0000256" key="5">
    <source>
        <dbReference type="SAM" id="MobiDB-lite"/>
    </source>
</evidence>
<feature type="region of interest" description="Disordered" evidence="5">
    <location>
        <begin position="35"/>
        <end position="81"/>
    </location>
</feature>
<dbReference type="InterPro" id="IPR011010">
    <property type="entry name" value="DNA_brk_join_enz"/>
</dbReference>
<dbReference type="EMBL" id="JBHSQN010000015">
    <property type="protein sequence ID" value="MFC6014088.1"/>
    <property type="molecule type" value="Genomic_DNA"/>
</dbReference>
<feature type="domain" description="Core-binding (CB)" evidence="7">
    <location>
        <begin position="91"/>
        <end position="184"/>
    </location>
</feature>
<dbReference type="Gene3D" id="1.10.443.10">
    <property type="entry name" value="Intergrase catalytic core"/>
    <property type="match status" value="1"/>
</dbReference>
<dbReference type="InterPro" id="IPR050090">
    <property type="entry name" value="Tyrosine_recombinase_XerCD"/>
</dbReference>
<evidence type="ECO:0000313" key="9">
    <source>
        <dbReference type="Proteomes" id="UP001596223"/>
    </source>
</evidence>
<accession>A0ABW1K098</accession>
<evidence type="ECO:0000313" key="8">
    <source>
        <dbReference type="EMBL" id="MFC6014088.1"/>
    </source>
</evidence>
<dbReference type="PROSITE" id="PS51898">
    <property type="entry name" value="TYR_RECOMBINASE"/>
    <property type="match status" value="1"/>
</dbReference>
<keyword evidence="2 4" id="KW-0238">DNA-binding</keyword>
<feature type="compositionally biased region" description="Basic and acidic residues" evidence="5">
    <location>
        <begin position="58"/>
        <end position="72"/>
    </location>
</feature>
<dbReference type="SUPFAM" id="SSF56349">
    <property type="entry name" value="DNA breaking-rejoining enzymes"/>
    <property type="match status" value="1"/>
</dbReference>
<evidence type="ECO:0000256" key="2">
    <source>
        <dbReference type="ARBA" id="ARBA00023125"/>
    </source>
</evidence>
<organism evidence="8 9">
    <name type="scientific">Nocardia lasii</name>
    <dbReference type="NCBI Taxonomy" id="1616107"/>
    <lineage>
        <taxon>Bacteria</taxon>
        <taxon>Bacillati</taxon>
        <taxon>Actinomycetota</taxon>
        <taxon>Actinomycetes</taxon>
        <taxon>Mycobacteriales</taxon>
        <taxon>Nocardiaceae</taxon>
        <taxon>Nocardia</taxon>
    </lineage>
</organism>
<evidence type="ECO:0000256" key="4">
    <source>
        <dbReference type="PROSITE-ProRule" id="PRU01248"/>
    </source>
</evidence>
<evidence type="ECO:0000259" key="6">
    <source>
        <dbReference type="PROSITE" id="PS51898"/>
    </source>
</evidence>
<dbReference type="InterPro" id="IPR002104">
    <property type="entry name" value="Integrase_catalytic"/>
</dbReference>
<dbReference type="Proteomes" id="UP001596223">
    <property type="component" value="Unassembled WGS sequence"/>
</dbReference>
<proteinExistence type="inferred from homology"/>
<dbReference type="InterPro" id="IPR010998">
    <property type="entry name" value="Integrase_recombinase_N"/>
</dbReference>
<keyword evidence="9" id="KW-1185">Reference proteome</keyword>
<name>A0ABW1K098_9NOCA</name>